<evidence type="ECO:0000313" key="2">
    <source>
        <dbReference type="EMBL" id="ETO01518.1"/>
    </source>
</evidence>
<feature type="compositionally biased region" description="Acidic residues" evidence="1">
    <location>
        <begin position="104"/>
        <end position="123"/>
    </location>
</feature>
<feature type="region of interest" description="Disordered" evidence="1">
    <location>
        <begin position="96"/>
        <end position="123"/>
    </location>
</feature>
<protein>
    <submittedName>
        <fullName evidence="2">Uncharacterized protein</fullName>
    </submittedName>
</protein>
<feature type="compositionally biased region" description="Basic residues" evidence="1">
    <location>
        <begin position="1"/>
        <end position="11"/>
    </location>
</feature>
<dbReference type="EMBL" id="ASPP01038077">
    <property type="protein sequence ID" value="ETO01518.1"/>
    <property type="molecule type" value="Genomic_DNA"/>
</dbReference>
<feature type="compositionally biased region" description="Basic and acidic residues" evidence="1">
    <location>
        <begin position="37"/>
        <end position="47"/>
    </location>
</feature>
<comment type="caution">
    <text evidence="2">The sequence shown here is derived from an EMBL/GenBank/DDBJ whole genome shotgun (WGS) entry which is preliminary data.</text>
</comment>
<proteinExistence type="predicted"/>
<dbReference type="AlphaFoldDB" id="X6LHT4"/>
<reference evidence="2 3" key="1">
    <citation type="journal article" date="2013" name="Curr. Biol.">
        <title>The Genome of the Foraminiferan Reticulomyxa filosa.</title>
        <authorList>
            <person name="Glockner G."/>
            <person name="Hulsmann N."/>
            <person name="Schleicher M."/>
            <person name="Noegel A.A."/>
            <person name="Eichinger L."/>
            <person name="Gallinger C."/>
            <person name="Pawlowski J."/>
            <person name="Sierra R."/>
            <person name="Euteneuer U."/>
            <person name="Pillet L."/>
            <person name="Moustafa A."/>
            <person name="Platzer M."/>
            <person name="Groth M."/>
            <person name="Szafranski K."/>
            <person name="Schliwa M."/>
        </authorList>
    </citation>
    <scope>NUCLEOTIDE SEQUENCE [LARGE SCALE GENOMIC DNA]</scope>
</reference>
<feature type="region of interest" description="Disordered" evidence="1">
    <location>
        <begin position="1"/>
        <end position="77"/>
    </location>
</feature>
<sequence>MLIEKKKKAMKVQRNAKEDKVNRASPKPSETVTMTCGKDEDRSKGEGDSSSGDMSNEKTEEEQSLLEKQRDSDSTCWKDRVLELAVEMMLEVCEKRQEKNNQKEEEDGNDDDDNDDDNDDEETRVDHYSCYCLADGTTHYNGMQTNGKRQYISLQK</sequence>
<name>X6LHT4_RETFI</name>
<gene>
    <name evidence="2" type="ORF">RFI_35922</name>
</gene>
<feature type="compositionally biased region" description="Basic and acidic residues" evidence="1">
    <location>
        <begin position="65"/>
        <end position="77"/>
    </location>
</feature>
<organism evidence="2 3">
    <name type="scientific">Reticulomyxa filosa</name>
    <dbReference type="NCBI Taxonomy" id="46433"/>
    <lineage>
        <taxon>Eukaryota</taxon>
        <taxon>Sar</taxon>
        <taxon>Rhizaria</taxon>
        <taxon>Retaria</taxon>
        <taxon>Foraminifera</taxon>
        <taxon>Monothalamids</taxon>
        <taxon>Reticulomyxidae</taxon>
        <taxon>Reticulomyxa</taxon>
    </lineage>
</organism>
<accession>X6LHT4</accession>
<evidence type="ECO:0000313" key="3">
    <source>
        <dbReference type="Proteomes" id="UP000023152"/>
    </source>
</evidence>
<keyword evidence="3" id="KW-1185">Reference proteome</keyword>
<evidence type="ECO:0000256" key="1">
    <source>
        <dbReference type="SAM" id="MobiDB-lite"/>
    </source>
</evidence>
<dbReference type="Proteomes" id="UP000023152">
    <property type="component" value="Unassembled WGS sequence"/>
</dbReference>